<dbReference type="PROSITE" id="PS50082">
    <property type="entry name" value="WD_REPEATS_2"/>
    <property type="match status" value="1"/>
</dbReference>
<evidence type="ECO:0008006" key="7">
    <source>
        <dbReference type="Google" id="ProtNLM"/>
    </source>
</evidence>
<dbReference type="InterPro" id="IPR001680">
    <property type="entry name" value="WD40_rpt"/>
</dbReference>
<dbReference type="PANTHER" id="PTHR44414:SF1">
    <property type="entry name" value="PROTEIN NEDD1"/>
    <property type="match status" value="1"/>
</dbReference>
<keyword evidence="6" id="KW-1185">Reference proteome</keyword>
<feature type="region of interest" description="Disordered" evidence="4">
    <location>
        <begin position="277"/>
        <end position="298"/>
    </location>
</feature>
<dbReference type="PANTHER" id="PTHR44414">
    <property type="entry name" value="PROTEIN NEDD1"/>
    <property type="match status" value="1"/>
</dbReference>
<dbReference type="PROSITE" id="PS00678">
    <property type="entry name" value="WD_REPEATS_1"/>
    <property type="match status" value="1"/>
</dbReference>
<accession>A0ABR2YLV3</accession>
<evidence type="ECO:0000256" key="1">
    <source>
        <dbReference type="ARBA" id="ARBA00022574"/>
    </source>
</evidence>
<dbReference type="SMART" id="SM00320">
    <property type="entry name" value="WD40"/>
    <property type="match status" value="5"/>
</dbReference>
<comment type="caution">
    <text evidence="5">The sequence shown here is derived from an EMBL/GenBank/DDBJ whole genome shotgun (WGS) entry which is preliminary data.</text>
</comment>
<keyword evidence="1 3" id="KW-0853">WD repeat</keyword>
<evidence type="ECO:0000313" key="6">
    <source>
        <dbReference type="Proteomes" id="UP001491310"/>
    </source>
</evidence>
<dbReference type="InterPro" id="IPR052818">
    <property type="entry name" value="NEDD1_Spindle_Assembly"/>
</dbReference>
<reference evidence="5 6" key="1">
    <citation type="journal article" date="2024" name="Nat. Commun.">
        <title>Phylogenomics reveals the evolutionary origins of lichenization in chlorophyte algae.</title>
        <authorList>
            <person name="Puginier C."/>
            <person name="Libourel C."/>
            <person name="Otte J."/>
            <person name="Skaloud P."/>
            <person name="Haon M."/>
            <person name="Grisel S."/>
            <person name="Petersen M."/>
            <person name="Berrin J.G."/>
            <person name="Delaux P.M."/>
            <person name="Dal Grande F."/>
            <person name="Keller J."/>
        </authorList>
    </citation>
    <scope>NUCLEOTIDE SEQUENCE [LARGE SCALE GENOMIC DNA]</scope>
    <source>
        <strain evidence="5 6">SAG 216-7</strain>
    </source>
</reference>
<evidence type="ECO:0000256" key="3">
    <source>
        <dbReference type="PROSITE-ProRule" id="PRU00221"/>
    </source>
</evidence>
<organism evidence="5 6">
    <name type="scientific">Coccomyxa subellipsoidea</name>
    <dbReference type="NCBI Taxonomy" id="248742"/>
    <lineage>
        <taxon>Eukaryota</taxon>
        <taxon>Viridiplantae</taxon>
        <taxon>Chlorophyta</taxon>
        <taxon>core chlorophytes</taxon>
        <taxon>Trebouxiophyceae</taxon>
        <taxon>Trebouxiophyceae incertae sedis</taxon>
        <taxon>Coccomyxaceae</taxon>
        <taxon>Coccomyxa</taxon>
    </lineage>
</organism>
<dbReference type="InterPro" id="IPR019775">
    <property type="entry name" value="WD40_repeat_CS"/>
</dbReference>
<gene>
    <name evidence="5" type="ORF">WJX75_003405</name>
</gene>
<name>A0ABR2YLV3_9CHLO</name>
<keyword evidence="2" id="KW-0677">Repeat</keyword>
<evidence type="ECO:0000256" key="4">
    <source>
        <dbReference type="SAM" id="MobiDB-lite"/>
    </source>
</evidence>
<evidence type="ECO:0000256" key="2">
    <source>
        <dbReference type="ARBA" id="ARBA00022737"/>
    </source>
</evidence>
<protein>
    <recommendedName>
        <fullName evidence="7">WD40 repeat-like protein</fullName>
    </recommendedName>
</protein>
<feature type="repeat" description="WD" evidence="3">
    <location>
        <begin position="1"/>
        <end position="38"/>
    </location>
</feature>
<dbReference type="EMBL" id="JALJOT010000009">
    <property type="protein sequence ID" value="KAK9907426.1"/>
    <property type="molecule type" value="Genomic_DNA"/>
</dbReference>
<dbReference type="Pfam" id="PF00400">
    <property type="entry name" value="WD40"/>
    <property type="match status" value="2"/>
</dbReference>
<proteinExistence type="predicted"/>
<dbReference type="InterPro" id="IPR036322">
    <property type="entry name" value="WD40_repeat_dom_sf"/>
</dbReference>
<dbReference type="SUPFAM" id="SSF50978">
    <property type="entry name" value="WD40 repeat-like"/>
    <property type="match status" value="1"/>
</dbReference>
<dbReference type="InterPro" id="IPR015943">
    <property type="entry name" value="WD40/YVTN_repeat-like_dom_sf"/>
</dbReference>
<feature type="region of interest" description="Disordered" evidence="4">
    <location>
        <begin position="324"/>
        <end position="359"/>
    </location>
</feature>
<feature type="compositionally biased region" description="Polar residues" evidence="4">
    <location>
        <begin position="328"/>
        <end position="337"/>
    </location>
</feature>
<evidence type="ECO:0000313" key="5">
    <source>
        <dbReference type="EMBL" id="KAK9907426.1"/>
    </source>
</evidence>
<dbReference type="Gene3D" id="2.130.10.10">
    <property type="entry name" value="YVTN repeat-like/Quinoprotein amine dehydrogenase"/>
    <property type="match status" value="1"/>
</dbReference>
<dbReference type="Proteomes" id="UP001491310">
    <property type="component" value="Unassembled WGS sequence"/>
</dbReference>
<sequence>MGEVACLGFSRGSKLLAAVCKDGCVHVWNVQHQECVVRLTDHIDSVTSVSFTPDGLTLASSSVSGELLLHTTEGIKKAKLQSLNLAPITSLAFAPLAVQRPVLACSTKAGALQVWSLHDSRPGEKYPNLHKGPAVAVRFADDMGKLLVSAGADGSLLLIDRRLDGVAACARTGCCLSALDVHQDGQSLAVGTTGGSVCLYDVRNMGGRSLNKLNLPRRERVNEVGWHPAAATIAAHQHQANARIHQSIAPTQAQARAREKSASTPFMPLDNQALMPGVEPLATPPNSAAPSGQAGEDHSALGLAAPASCKGLPDTPDLFMRGGRRPLSASTTDTVTPQPAKAAPQAGHNMEEQPSNPVSQMPVAPLQLQAPRNLTADLAAEMREHMRRLHMEMIRQLHLQQVEFLGRVALDGGLQAGLYPLEGAATPRLHQKLSLPARGWDTTGRWTPG</sequence>